<dbReference type="InterPro" id="IPR015813">
    <property type="entry name" value="Pyrv/PenolPyrv_kinase-like_dom"/>
</dbReference>
<dbReference type="Gene3D" id="3.20.20.60">
    <property type="entry name" value="Phosphoenolpyruvate-binding domains"/>
    <property type="match status" value="1"/>
</dbReference>
<dbReference type="PANTHER" id="PTHR42905:SF7">
    <property type="entry name" value="PHOSPHOENOLPYRUVATE PHOSPHOMUTASE"/>
    <property type="match status" value="1"/>
</dbReference>
<evidence type="ECO:0000313" key="3">
    <source>
        <dbReference type="Proteomes" id="UP000033393"/>
    </source>
</evidence>
<comment type="similarity">
    <text evidence="1">Belongs to the isocitrate lyase/PEP mutase superfamily. PEP mutase family.</text>
</comment>
<reference evidence="2 3" key="1">
    <citation type="submission" date="2015-02" db="EMBL/GenBank/DDBJ databases">
        <authorList>
            <person name="Ju K.-S."/>
            <person name="Doroghazi J.R."/>
            <person name="Metcalf W."/>
        </authorList>
    </citation>
    <scope>NUCLEOTIDE SEQUENCE [LARGE SCALE GENOMIC DNA]</scope>
    <source>
        <strain evidence="2 3">NRRL B-16140</strain>
    </source>
</reference>
<dbReference type="OrthoDB" id="9771433at2"/>
<evidence type="ECO:0000256" key="1">
    <source>
        <dbReference type="ARBA" id="ARBA00038455"/>
    </source>
</evidence>
<dbReference type="EMBL" id="JYJG01000029">
    <property type="protein sequence ID" value="KJK51696.1"/>
    <property type="molecule type" value="Genomic_DNA"/>
</dbReference>
<organism evidence="2 3">
    <name type="scientific">Lentzea aerocolonigenes</name>
    <name type="common">Lechevalieria aerocolonigenes</name>
    <name type="synonym">Saccharothrix aerocolonigenes</name>
    <dbReference type="NCBI Taxonomy" id="68170"/>
    <lineage>
        <taxon>Bacteria</taxon>
        <taxon>Bacillati</taxon>
        <taxon>Actinomycetota</taxon>
        <taxon>Actinomycetes</taxon>
        <taxon>Pseudonocardiales</taxon>
        <taxon>Pseudonocardiaceae</taxon>
        <taxon>Lentzea</taxon>
    </lineage>
</organism>
<dbReference type="GO" id="GO:0003824">
    <property type="term" value="F:catalytic activity"/>
    <property type="evidence" value="ECO:0007669"/>
    <property type="project" value="InterPro"/>
</dbReference>
<dbReference type="PANTHER" id="PTHR42905">
    <property type="entry name" value="PHOSPHOENOLPYRUVATE CARBOXYLASE"/>
    <property type="match status" value="1"/>
</dbReference>
<dbReference type="InterPro" id="IPR040442">
    <property type="entry name" value="Pyrv_kinase-like_dom_sf"/>
</dbReference>
<gene>
    <name evidence="2" type="ORF">UK23_06185</name>
</gene>
<accession>A0A0F0HA11</accession>
<dbReference type="PATRIC" id="fig|68170.10.peg.6810"/>
<dbReference type="RefSeq" id="WP_045310379.1">
    <property type="nucleotide sequence ID" value="NZ_JYJG01000029.1"/>
</dbReference>
<evidence type="ECO:0000313" key="2">
    <source>
        <dbReference type="EMBL" id="KJK51696.1"/>
    </source>
</evidence>
<name>A0A0F0HA11_LENAE</name>
<sequence>MTTASYGTRGAFALREALSARRLVRVAGAHDGLSARLAEEAGFDAVWASGLEISAAHGLPDVSLLGLAEYLAAGTSMRRAVTVPVVADCDTGFGGNLNAAHTMMRYEEAGISGICIEDKLFPKRNSFVNSGQKLLETAEFCQKLEAAKGVQMNPDTVLIARTEAFICGMSLQEALDRCHRYVDAGADAVLVHSKQSHSGEILSFMEKWDDRAPVVVVPTTYSDFSEQEARQAGVAMMIYANQGMRAQITAVRQTWATVIAEGSAASLEMRIASVKDVFAISGMDEWLERAGG</sequence>
<dbReference type="SUPFAM" id="SSF51621">
    <property type="entry name" value="Phosphoenolpyruvate/pyruvate domain"/>
    <property type="match status" value="1"/>
</dbReference>
<protein>
    <submittedName>
        <fullName evidence="2">Phosphoenolpyruvate phosphomutase</fullName>
    </submittedName>
</protein>
<keyword evidence="3" id="KW-1185">Reference proteome</keyword>
<dbReference type="AlphaFoldDB" id="A0A0F0HA11"/>
<dbReference type="InterPro" id="IPR039556">
    <property type="entry name" value="ICL/PEPM"/>
</dbReference>
<comment type="caution">
    <text evidence="2">The sequence shown here is derived from an EMBL/GenBank/DDBJ whole genome shotgun (WGS) entry which is preliminary data.</text>
</comment>
<dbReference type="Proteomes" id="UP000033393">
    <property type="component" value="Unassembled WGS sequence"/>
</dbReference>
<dbReference type="CDD" id="cd00377">
    <property type="entry name" value="ICL_PEPM"/>
    <property type="match status" value="1"/>
</dbReference>
<keyword evidence="2" id="KW-0670">Pyruvate</keyword>
<proteinExistence type="inferred from homology"/>
<dbReference type="Pfam" id="PF13714">
    <property type="entry name" value="PEP_mutase"/>
    <property type="match status" value="1"/>
</dbReference>